<dbReference type="Gene3D" id="3.40.50.300">
    <property type="entry name" value="P-loop containing nucleotide triphosphate hydrolases"/>
    <property type="match status" value="3"/>
</dbReference>
<gene>
    <name evidence="11" type="ORF">MEDL_49024</name>
</gene>
<dbReference type="SMART" id="SM01142">
    <property type="entry name" value="DSHCT"/>
    <property type="match status" value="1"/>
</dbReference>
<dbReference type="InterPro" id="IPR012961">
    <property type="entry name" value="Ski2/MTR4_C"/>
</dbReference>
<evidence type="ECO:0000256" key="4">
    <source>
        <dbReference type="ARBA" id="ARBA00022801"/>
    </source>
</evidence>
<evidence type="ECO:0000259" key="10">
    <source>
        <dbReference type="PROSITE" id="PS51192"/>
    </source>
</evidence>
<dbReference type="PIRSF" id="PIRSF005198">
    <property type="entry name" value="Antiviral_helicase_SKI2"/>
    <property type="match status" value="1"/>
</dbReference>
<dbReference type="PROSITE" id="PS51192">
    <property type="entry name" value="HELICASE_ATP_BIND_1"/>
    <property type="match status" value="1"/>
</dbReference>
<keyword evidence="3" id="KW-0547">Nucleotide-binding</keyword>
<dbReference type="GO" id="GO:0005524">
    <property type="term" value="F:ATP binding"/>
    <property type="evidence" value="ECO:0007669"/>
    <property type="project" value="UniProtKB-KW"/>
</dbReference>
<comment type="subcellular location">
    <subcellularLocation>
        <location evidence="1">Cytoplasm</location>
    </subcellularLocation>
</comment>
<keyword evidence="6" id="KW-0067">ATP-binding</keyword>
<proteinExistence type="predicted"/>
<evidence type="ECO:0000256" key="8">
    <source>
        <dbReference type="ARBA" id="ARBA00047984"/>
    </source>
</evidence>
<evidence type="ECO:0000256" key="7">
    <source>
        <dbReference type="ARBA" id="ARBA00022884"/>
    </source>
</evidence>
<dbReference type="Pfam" id="PF17911">
    <property type="entry name" value="Ski2_N"/>
    <property type="match status" value="1"/>
</dbReference>
<accession>A0A8S3TYS8</accession>
<dbReference type="SMART" id="SM00487">
    <property type="entry name" value="DEXDc"/>
    <property type="match status" value="1"/>
</dbReference>
<protein>
    <submittedName>
        <fullName evidence="11">SKI2</fullName>
        <ecNumber evidence="11">3.6.4.-</ecNumber>
    </submittedName>
</protein>
<dbReference type="GO" id="GO:0003723">
    <property type="term" value="F:RNA binding"/>
    <property type="evidence" value="ECO:0007669"/>
    <property type="project" value="UniProtKB-KW"/>
</dbReference>
<dbReference type="InterPro" id="IPR050699">
    <property type="entry name" value="RNA-DNA_Helicase"/>
</dbReference>
<dbReference type="InterPro" id="IPR027417">
    <property type="entry name" value="P-loop_NTPase"/>
</dbReference>
<evidence type="ECO:0000256" key="6">
    <source>
        <dbReference type="ARBA" id="ARBA00022840"/>
    </source>
</evidence>
<evidence type="ECO:0000256" key="2">
    <source>
        <dbReference type="ARBA" id="ARBA00022490"/>
    </source>
</evidence>
<feature type="region of interest" description="Disordered" evidence="9">
    <location>
        <begin position="159"/>
        <end position="178"/>
    </location>
</feature>
<dbReference type="GO" id="GO:0070478">
    <property type="term" value="P:nuclear-transcribed mRNA catabolic process, 3'-5' exonucleolytic nonsense-mediated decay"/>
    <property type="evidence" value="ECO:0007669"/>
    <property type="project" value="TreeGrafter"/>
</dbReference>
<dbReference type="EMBL" id="CAJPWZ010002359">
    <property type="protein sequence ID" value="CAG2236509.1"/>
    <property type="molecule type" value="Genomic_DNA"/>
</dbReference>
<evidence type="ECO:0000256" key="1">
    <source>
        <dbReference type="ARBA" id="ARBA00004496"/>
    </source>
</evidence>
<evidence type="ECO:0000256" key="5">
    <source>
        <dbReference type="ARBA" id="ARBA00022806"/>
    </source>
</evidence>
<comment type="caution">
    <text evidence="11">The sequence shown here is derived from an EMBL/GenBank/DDBJ whole genome shotgun (WGS) entry which is preliminary data.</text>
</comment>
<dbReference type="InterPro" id="IPR040801">
    <property type="entry name" value="Ski2_N"/>
</dbReference>
<dbReference type="InterPro" id="IPR011545">
    <property type="entry name" value="DEAD/DEAH_box_helicase_dom"/>
</dbReference>
<reference evidence="11" key="1">
    <citation type="submission" date="2021-03" db="EMBL/GenBank/DDBJ databases">
        <authorList>
            <person name="Bekaert M."/>
        </authorList>
    </citation>
    <scope>NUCLEOTIDE SEQUENCE</scope>
</reference>
<dbReference type="Pfam" id="PF08148">
    <property type="entry name" value="DSHCT"/>
    <property type="match status" value="1"/>
</dbReference>
<dbReference type="EMBL" id="CAJPWZ010002359">
    <property type="protein sequence ID" value="CAG2236510.1"/>
    <property type="molecule type" value="Genomic_DNA"/>
</dbReference>
<keyword evidence="2" id="KW-0963">Cytoplasm</keyword>
<evidence type="ECO:0000313" key="12">
    <source>
        <dbReference type="Proteomes" id="UP000683360"/>
    </source>
</evidence>
<dbReference type="GO" id="GO:0016787">
    <property type="term" value="F:hydrolase activity"/>
    <property type="evidence" value="ECO:0007669"/>
    <property type="project" value="UniProtKB-KW"/>
</dbReference>
<feature type="domain" description="Helicase ATP-binding" evidence="10">
    <location>
        <begin position="289"/>
        <end position="445"/>
    </location>
</feature>
<keyword evidence="7" id="KW-0694">RNA-binding</keyword>
<keyword evidence="4 11" id="KW-0378">Hydrolase</keyword>
<dbReference type="Gene3D" id="1.10.3380.30">
    <property type="match status" value="2"/>
</dbReference>
<evidence type="ECO:0000313" key="11">
    <source>
        <dbReference type="EMBL" id="CAG2236510.1"/>
    </source>
</evidence>
<organism evidence="11 12">
    <name type="scientific">Mytilus edulis</name>
    <name type="common">Blue mussel</name>
    <dbReference type="NCBI Taxonomy" id="6550"/>
    <lineage>
        <taxon>Eukaryota</taxon>
        <taxon>Metazoa</taxon>
        <taxon>Spiralia</taxon>
        <taxon>Lophotrochozoa</taxon>
        <taxon>Mollusca</taxon>
        <taxon>Bivalvia</taxon>
        <taxon>Autobranchia</taxon>
        <taxon>Pteriomorphia</taxon>
        <taxon>Mytilida</taxon>
        <taxon>Mytiloidea</taxon>
        <taxon>Mytilidae</taxon>
        <taxon>Mytilinae</taxon>
        <taxon>Mytilus</taxon>
    </lineage>
</organism>
<name>A0A8S3TYS8_MYTED</name>
<dbReference type="GO" id="GO:0055087">
    <property type="term" value="C:Ski complex"/>
    <property type="evidence" value="ECO:0007669"/>
    <property type="project" value="TreeGrafter"/>
</dbReference>
<feature type="region of interest" description="Disordered" evidence="9">
    <location>
        <begin position="196"/>
        <end position="225"/>
    </location>
</feature>
<dbReference type="OrthoDB" id="64767at2759"/>
<dbReference type="FunFam" id="1.10.3380.30:FF:000001">
    <property type="entry name" value="Ski2 ATP-dependent RNA helicase"/>
    <property type="match status" value="1"/>
</dbReference>
<evidence type="ECO:0000256" key="9">
    <source>
        <dbReference type="SAM" id="MobiDB-lite"/>
    </source>
</evidence>
<dbReference type="PANTHER" id="PTHR12131">
    <property type="entry name" value="ATP-DEPENDENT RNA AND DNA HELICASE"/>
    <property type="match status" value="1"/>
</dbReference>
<keyword evidence="5" id="KW-0347">Helicase</keyword>
<dbReference type="Proteomes" id="UP000683360">
    <property type="component" value="Unassembled WGS sequence"/>
</dbReference>
<dbReference type="Pfam" id="PF21408">
    <property type="entry name" value="MTR4-like_stalk"/>
    <property type="match status" value="1"/>
</dbReference>
<dbReference type="InterPro" id="IPR016438">
    <property type="entry name" value="SKI2-like"/>
</dbReference>
<dbReference type="Pfam" id="PF13234">
    <property type="entry name" value="MTR4_beta-barrel"/>
    <property type="match status" value="1"/>
</dbReference>
<evidence type="ECO:0000256" key="3">
    <source>
        <dbReference type="ARBA" id="ARBA00022741"/>
    </source>
</evidence>
<dbReference type="EC" id="3.6.4.-" evidence="11"/>
<dbReference type="AlphaFoldDB" id="A0A8S3TYS8"/>
<dbReference type="InterPro" id="IPR048392">
    <property type="entry name" value="MTR4-like_stalk"/>
</dbReference>
<dbReference type="PANTHER" id="PTHR12131:SF1">
    <property type="entry name" value="ATP-DEPENDENT RNA HELICASE SUPV3L1, MITOCHONDRIAL-RELATED"/>
    <property type="match status" value="1"/>
</dbReference>
<dbReference type="Pfam" id="PF00270">
    <property type="entry name" value="DEAD"/>
    <property type="match status" value="1"/>
</dbReference>
<dbReference type="GO" id="GO:0003724">
    <property type="term" value="F:RNA helicase activity"/>
    <property type="evidence" value="ECO:0007669"/>
    <property type="project" value="UniProtKB-EC"/>
</dbReference>
<dbReference type="InterPro" id="IPR014001">
    <property type="entry name" value="Helicase_ATP-bd"/>
</dbReference>
<dbReference type="FunFam" id="3.40.50.300:FF:000354">
    <property type="entry name" value="ATP-dependent RNA helicase SKI2"/>
    <property type="match status" value="1"/>
</dbReference>
<keyword evidence="12" id="KW-1185">Reference proteome</keyword>
<feature type="compositionally biased region" description="Acidic residues" evidence="9">
    <location>
        <begin position="196"/>
        <end position="206"/>
    </location>
</feature>
<dbReference type="SUPFAM" id="SSF52540">
    <property type="entry name" value="P-loop containing nucleoside triphosphate hydrolases"/>
    <property type="match status" value="2"/>
</dbReference>
<comment type="catalytic activity">
    <reaction evidence="8">
        <text>ATP + H2O = ADP + phosphate + H(+)</text>
        <dbReference type="Rhea" id="RHEA:13065"/>
        <dbReference type="ChEBI" id="CHEBI:15377"/>
        <dbReference type="ChEBI" id="CHEBI:15378"/>
        <dbReference type="ChEBI" id="CHEBI:30616"/>
        <dbReference type="ChEBI" id="CHEBI:43474"/>
        <dbReference type="ChEBI" id="CHEBI:456216"/>
        <dbReference type="EC" id="3.6.4.13"/>
    </reaction>
</comment>
<sequence>MQYVITALQMTEKTAMEEWKEELEEYLTCIDDLPINSINRSQKFWKREPCPENLYSSDVCPCQTKIDVVRNPTTGVLLGYKEEYLANISENARNSLSLKRQPGPVMLDVRGYSTHNPFWPGGLDEPDIDNLNENSSFDNLLLEKDFLTVAPGMSSGMTFTTTNSKEESMPEVPTSEETTPTVINLTDILTQDFDDLGDWGKDEEEVKQDSKEETSEPITVSGSESMDEIVSATIPTSTADETKPVPAPVKEEWAINVDIDHPVDDFYKRIPDMAYKWPFELDVFQKQAILHLENHDSVFIAAHTSAGKTVIAEYAIALSLKHMTRTIYTSPIKALSNQKYRDFKQTFVDVGLITGDVQIHQESACLIMTTEILRSMLYNGSDVIRDLEWVIFDEVHYINDAERGVVWEEVLIMLPQHVNIILLSATVPNTLEFADWIGRTKRKKIYVISTLKRPVPLEHYLYTGNSNKTSSQLFLILDHKKQFQIGGYNKAVDAKKERTSKASQNFGAKGQRGGHPNQDKNIWISLIDMLKKKDKLPVKEKSEIHIFFHKSINRLKGTDQKLPQITQMEDILKRGLGVHHSGILPILKEVVEMLFQKGLVKVLFATETFAMGLNMPARTVVFDTARKHDGTEGDIPVVSDLQKMMLGKPTKLESQFRLTYSMILNLLRVEQLKVEDMIKRSFSEFHSQKDKVKHKEDMDKLYKEIAKVKDIECYMCSIDLEMYYQTCKDYHQLKKKIQAVVLSHPAAIKSLTAGRVIVINDNLRKNVVAVVLNSSVGTNNERAFTCLAICEKRGVTLSKEDLTKYDKISPVLGNTLFIPESPCWHELVQVKAANVSIVTTKTIRVDADKIINDLKKRQQPRFKDDPPGQSVSIATQELLRLTETNSDGLPGLDPVKDLHIRDIELVEQFRSIQAMEQTFTSFQCINCPRFQEHFDEHSSNMELRTKYRHLKYLLSDESLMLLPEYQQRIEVLKSLNYIDEHNAVQLKGRVACEISTHELMITELVFENALTELHPTEIAALMSCVVFEQKRASEPKLIDTLVQGKEKILGIARKIDLLQRQFGIQAPIDYEEEFKFNLMEVVFEWARGLPFSEITNLTDVQEGIIVRCIQRLNETLRDVRNAARIIGDPVLYQKMEEASSMVKRDIVFAASLYTQ</sequence>
<dbReference type="InterPro" id="IPR025696">
    <property type="entry name" value="Beta-barrel_MTR4"/>
</dbReference>